<organism evidence="2 3">
    <name type="scientific">Prochlorococcus marinus (strain MIT 9303)</name>
    <dbReference type="NCBI Taxonomy" id="59922"/>
    <lineage>
        <taxon>Bacteria</taxon>
        <taxon>Bacillati</taxon>
        <taxon>Cyanobacteriota</taxon>
        <taxon>Cyanophyceae</taxon>
        <taxon>Synechococcales</taxon>
        <taxon>Prochlorococcaceae</taxon>
        <taxon>Prochlorococcus</taxon>
    </lineage>
</organism>
<dbReference type="CAZy" id="GT4">
    <property type="family name" value="Glycosyltransferase Family 4"/>
</dbReference>
<feature type="domain" description="Glycosyl transferase family 1" evidence="1">
    <location>
        <begin position="208"/>
        <end position="274"/>
    </location>
</feature>
<gene>
    <name evidence="2" type="ordered locus">P9303_25681</name>
</gene>
<reference evidence="2 3" key="1">
    <citation type="journal article" date="2007" name="PLoS Genet.">
        <title>Patterns and implications of gene gain and loss in the evolution of Prochlorococcus.</title>
        <authorList>
            <person name="Kettler G.C."/>
            <person name="Martiny A.C."/>
            <person name="Huang K."/>
            <person name="Zucker J."/>
            <person name="Coleman M.L."/>
            <person name="Rodrigue S."/>
            <person name="Chen F."/>
            <person name="Lapidus A."/>
            <person name="Ferriera S."/>
            <person name="Johnson J."/>
            <person name="Steglich C."/>
            <person name="Church G.M."/>
            <person name="Richardson P."/>
            <person name="Chisholm S.W."/>
        </authorList>
    </citation>
    <scope>NUCLEOTIDE SEQUENCE [LARGE SCALE GENOMIC DNA]</scope>
    <source>
        <strain evidence="2 3">MIT 9303</strain>
    </source>
</reference>
<evidence type="ECO:0000259" key="1">
    <source>
        <dbReference type="Pfam" id="PF00534"/>
    </source>
</evidence>
<accession>A2CCT9</accession>
<dbReference type="EMBL" id="CP000554">
    <property type="protein sequence ID" value="ABM79299.1"/>
    <property type="molecule type" value="Genomic_DNA"/>
</dbReference>
<dbReference type="Pfam" id="PF00534">
    <property type="entry name" value="Glycos_transf_1"/>
    <property type="match status" value="1"/>
</dbReference>
<dbReference type="Proteomes" id="UP000002274">
    <property type="component" value="Chromosome"/>
</dbReference>
<dbReference type="GO" id="GO:0016757">
    <property type="term" value="F:glycosyltransferase activity"/>
    <property type="evidence" value="ECO:0007669"/>
    <property type="project" value="InterPro"/>
</dbReference>
<sequence>MQSSDLIKLRHSSASVSPLAPVRRVFFLVPGTTDRYRCGGLSVALHTARLVNRLMPTDLVTYRTRQDDYLFLDDLLQQEPAPGETLWVVSWGFEVPKLLRRLRGRHVIYHAHSSGYGFDLPSGVPVFAVSRNTLGYWGDRAPRNPLFLVPNALEPHWLERGARLGAAVAEAGDRSIDVLVQERKSSRYVLGQLVPALRKLGLKVVVQSGWVEDLVALFNASKVYIYDSAEYWRSNGLSEGFGLPPLEAMACGCVVFSSFNHALADTLEPSVVGHQIGCGSLAWDVRRICESVREPAAWRPTQERLNQLLSEHTETALMSRWRSALAAIETMPSDEVPLRRSPTLVLRFNRKVGRILRLLRRLISRR</sequence>
<dbReference type="SUPFAM" id="SSF53756">
    <property type="entry name" value="UDP-Glycosyltransferase/glycogen phosphorylase"/>
    <property type="match status" value="1"/>
</dbReference>
<dbReference type="Gene3D" id="3.40.50.2000">
    <property type="entry name" value="Glycogen Phosphorylase B"/>
    <property type="match status" value="1"/>
</dbReference>
<dbReference type="InterPro" id="IPR001296">
    <property type="entry name" value="Glyco_trans_1"/>
</dbReference>
<dbReference type="KEGG" id="pmf:P9303_25681"/>
<protein>
    <recommendedName>
        <fullName evidence="1">Glycosyl transferase family 1 domain-containing protein</fullName>
    </recommendedName>
</protein>
<name>A2CCT9_PROM3</name>
<evidence type="ECO:0000313" key="2">
    <source>
        <dbReference type="EMBL" id="ABM79299.1"/>
    </source>
</evidence>
<evidence type="ECO:0000313" key="3">
    <source>
        <dbReference type="Proteomes" id="UP000002274"/>
    </source>
</evidence>
<dbReference type="HOGENOM" id="CLU_841166_0_0_3"/>
<dbReference type="AlphaFoldDB" id="A2CCT9"/>
<dbReference type="STRING" id="59922.P9303_25681"/>
<proteinExistence type="predicted"/>